<keyword evidence="4" id="KW-0472">Membrane</keyword>
<gene>
    <name evidence="7" type="ORF">MGAL_10B071889</name>
</gene>
<keyword evidence="5" id="KW-0732">Signal</keyword>
<dbReference type="AlphaFoldDB" id="A0A8B6BQJ5"/>
<dbReference type="PANTHER" id="PTHR44755">
    <property type="entry name" value="NATRIURETIC PEPTIDE RECEPTOR 3-RELATED"/>
    <property type="match status" value="1"/>
</dbReference>
<dbReference type="InterPro" id="IPR028082">
    <property type="entry name" value="Peripla_BP_I"/>
</dbReference>
<protein>
    <recommendedName>
        <fullName evidence="6">Receptor ligand binding region domain-containing protein</fullName>
    </recommendedName>
</protein>
<evidence type="ECO:0000313" key="8">
    <source>
        <dbReference type="Proteomes" id="UP000596742"/>
    </source>
</evidence>
<evidence type="ECO:0000313" key="7">
    <source>
        <dbReference type="EMBL" id="VDH93383.1"/>
    </source>
</evidence>
<dbReference type="GO" id="GO:0038023">
    <property type="term" value="F:signaling receptor activity"/>
    <property type="evidence" value="ECO:0007669"/>
    <property type="project" value="TreeGrafter"/>
</dbReference>
<dbReference type="Gene3D" id="3.40.50.2300">
    <property type="match status" value="1"/>
</dbReference>
<evidence type="ECO:0000256" key="4">
    <source>
        <dbReference type="ARBA" id="ARBA00023136"/>
    </source>
</evidence>
<dbReference type="OrthoDB" id="1890790at2759"/>
<feature type="domain" description="Receptor ligand binding region" evidence="6">
    <location>
        <begin position="42"/>
        <end position="147"/>
    </location>
</feature>
<dbReference type="PANTHER" id="PTHR44755:SF12">
    <property type="entry name" value="RECEPTOR LIGAND BINDING REGION DOMAIN-CONTAINING PROTEIN"/>
    <property type="match status" value="1"/>
</dbReference>
<keyword evidence="3" id="KW-1133">Transmembrane helix</keyword>
<accession>A0A8B6BQJ5</accession>
<dbReference type="EMBL" id="UYJE01000443">
    <property type="protein sequence ID" value="VDH93383.1"/>
    <property type="molecule type" value="Genomic_DNA"/>
</dbReference>
<keyword evidence="8" id="KW-1185">Reference proteome</keyword>
<evidence type="ECO:0000256" key="2">
    <source>
        <dbReference type="ARBA" id="ARBA00022692"/>
    </source>
</evidence>
<feature type="chain" id="PRO_5032367047" description="Receptor ligand binding region domain-containing protein" evidence="5">
    <location>
        <begin position="20"/>
        <end position="202"/>
    </location>
</feature>
<dbReference type="GO" id="GO:0007165">
    <property type="term" value="P:signal transduction"/>
    <property type="evidence" value="ECO:0007669"/>
    <property type="project" value="TreeGrafter"/>
</dbReference>
<proteinExistence type="predicted"/>
<reference evidence="7" key="1">
    <citation type="submission" date="2018-11" db="EMBL/GenBank/DDBJ databases">
        <authorList>
            <person name="Alioto T."/>
            <person name="Alioto T."/>
        </authorList>
    </citation>
    <scope>NUCLEOTIDE SEQUENCE</scope>
</reference>
<evidence type="ECO:0000256" key="5">
    <source>
        <dbReference type="SAM" id="SignalP"/>
    </source>
</evidence>
<dbReference type="SUPFAM" id="SSF53822">
    <property type="entry name" value="Periplasmic binding protein-like I"/>
    <property type="match status" value="1"/>
</dbReference>
<name>A0A8B6BQJ5_MYTGA</name>
<dbReference type="GO" id="GO:0016020">
    <property type="term" value="C:membrane"/>
    <property type="evidence" value="ECO:0007669"/>
    <property type="project" value="UniProtKB-SubCell"/>
</dbReference>
<feature type="signal peptide" evidence="5">
    <location>
        <begin position="1"/>
        <end position="19"/>
    </location>
</feature>
<evidence type="ECO:0000256" key="1">
    <source>
        <dbReference type="ARBA" id="ARBA00004370"/>
    </source>
</evidence>
<dbReference type="InterPro" id="IPR052612">
    <property type="entry name" value="ANP_Clearance_Receptor"/>
</dbReference>
<dbReference type="Pfam" id="PF01094">
    <property type="entry name" value="ANF_receptor"/>
    <property type="match status" value="1"/>
</dbReference>
<organism evidence="7 8">
    <name type="scientific">Mytilus galloprovincialis</name>
    <name type="common">Mediterranean mussel</name>
    <dbReference type="NCBI Taxonomy" id="29158"/>
    <lineage>
        <taxon>Eukaryota</taxon>
        <taxon>Metazoa</taxon>
        <taxon>Spiralia</taxon>
        <taxon>Lophotrochozoa</taxon>
        <taxon>Mollusca</taxon>
        <taxon>Bivalvia</taxon>
        <taxon>Autobranchia</taxon>
        <taxon>Pteriomorphia</taxon>
        <taxon>Mytilida</taxon>
        <taxon>Mytiloidea</taxon>
        <taxon>Mytilidae</taxon>
        <taxon>Mytilinae</taxon>
        <taxon>Mytilus</taxon>
    </lineage>
</organism>
<sequence length="202" mass="22857">MRYFLSLILFSVFVRKSEETTTVKIGVLLMTSAPEPFDHRRVGPALDIAFERAEAEYGVKYDVIVRNYTGNCPKQTVIGYLSELYYIENVKAVIGPACSETIEAAGRLAQYLEMPMISGVGDLVIRKQKDMYTTFTRMSYNLDKLSDYVFFNLAGNSLARDFKADGDLPRPVDIPFRKATLNNQHKSLLTEANLHARGKILR</sequence>
<dbReference type="GO" id="GO:0017046">
    <property type="term" value="F:peptide hormone binding"/>
    <property type="evidence" value="ECO:0007669"/>
    <property type="project" value="TreeGrafter"/>
</dbReference>
<evidence type="ECO:0000259" key="6">
    <source>
        <dbReference type="Pfam" id="PF01094"/>
    </source>
</evidence>
<dbReference type="Proteomes" id="UP000596742">
    <property type="component" value="Unassembled WGS sequence"/>
</dbReference>
<keyword evidence="2" id="KW-0812">Transmembrane</keyword>
<comment type="subcellular location">
    <subcellularLocation>
        <location evidence="1">Membrane</location>
    </subcellularLocation>
</comment>
<dbReference type="InterPro" id="IPR001828">
    <property type="entry name" value="ANF_lig-bd_rcpt"/>
</dbReference>
<evidence type="ECO:0000256" key="3">
    <source>
        <dbReference type="ARBA" id="ARBA00022989"/>
    </source>
</evidence>
<comment type="caution">
    <text evidence="7">The sequence shown here is derived from an EMBL/GenBank/DDBJ whole genome shotgun (WGS) entry which is preliminary data.</text>
</comment>